<protein>
    <submittedName>
        <fullName evidence="1">Uncharacterized protein</fullName>
    </submittedName>
</protein>
<organism evidence="1 2">
    <name type="scientific">Caldanaerobacter subterraneus subsp. tengcongensis (strain DSM 15242 / JCM 11007 / NBRC 100824 / MB4)</name>
    <name type="common">Thermoanaerobacter tengcongensis</name>
    <dbReference type="NCBI Taxonomy" id="273068"/>
    <lineage>
        <taxon>Bacteria</taxon>
        <taxon>Bacillati</taxon>
        <taxon>Bacillota</taxon>
        <taxon>Clostridia</taxon>
        <taxon>Thermoanaerobacterales</taxon>
        <taxon>Thermoanaerobacteraceae</taxon>
        <taxon>Caldanaerobacter</taxon>
    </lineage>
</organism>
<keyword evidence="2" id="KW-1185">Reference proteome</keyword>
<evidence type="ECO:0000313" key="2">
    <source>
        <dbReference type="Proteomes" id="UP000000555"/>
    </source>
</evidence>
<dbReference type="KEGG" id="tte:TTE1727"/>
<dbReference type="AlphaFoldDB" id="Q8R990"/>
<accession>Q8R990</accession>
<gene>
    <name evidence="1" type="ordered locus">TTE1727</name>
</gene>
<dbReference type="Proteomes" id="UP000000555">
    <property type="component" value="Chromosome"/>
</dbReference>
<name>Q8R990_CALS4</name>
<sequence>MLNQILVAQAITLIREQKKARVIIMVTNLKNLFYTKHYFLTSPRRTCKKNGY</sequence>
<proteinExistence type="predicted"/>
<evidence type="ECO:0000313" key="1">
    <source>
        <dbReference type="EMBL" id="AAM24927.1"/>
    </source>
</evidence>
<dbReference type="HOGENOM" id="CLU_3077836_0_0_9"/>
<reference evidence="1 2" key="1">
    <citation type="journal article" date="2002" name="Genome Res.">
        <title>A complete sequence of the T. tengcongensis genome.</title>
        <authorList>
            <person name="Bao Q."/>
            <person name="Tian Y."/>
            <person name="Li W."/>
            <person name="Xu Z."/>
            <person name="Xuan Z."/>
            <person name="Hu S."/>
            <person name="Dong W."/>
            <person name="Yang J."/>
            <person name="Chen Y."/>
            <person name="Xue Y."/>
            <person name="Xu Y."/>
            <person name="Lai X."/>
            <person name="Huang L."/>
            <person name="Dong X."/>
            <person name="Ma Y."/>
            <person name="Ling L."/>
            <person name="Tan H."/>
            <person name="Chen R."/>
            <person name="Wang J."/>
            <person name="Yu J."/>
            <person name="Yang H."/>
        </authorList>
    </citation>
    <scope>NUCLEOTIDE SEQUENCE [LARGE SCALE GENOMIC DNA]</scope>
    <source>
        <strain evidence="2">DSM 15242 / JCM 11007 / NBRC 100824 / MB4</strain>
    </source>
</reference>
<dbReference type="EMBL" id="AE008691">
    <property type="protein sequence ID" value="AAM24927.1"/>
    <property type="molecule type" value="Genomic_DNA"/>
</dbReference>